<keyword evidence="15" id="KW-1185">Reference proteome</keyword>
<keyword evidence="8 12" id="KW-0862">Zinc</keyword>
<comment type="catalytic activity">
    <reaction evidence="11 12">
        <text>adenosine(4) in tRNA(His) + S-adenosyl-L-methionine = 2'-O-methyladenosine(4) in tRNA(His) + S-adenosyl-L-homocysteine + H(+)</text>
        <dbReference type="Rhea" id="RHEA:43196"/>
        <dbReference type="Rhea" id="RHEA-COMP:10401"/>
        <dbReference type="Rhea" id="RHEA-COMP:10402"/>
        <dbReference type="ChEBI" id="CHEBI:15378"/>
        <dbReference type="ChEBI" id="CHEBI:57856"/>
        <dbReference type="ChEBI" id="CHEBI:59789"/>
        <dbReference type="ChEBI" id="CHEBI:74411"/>
        <dbReference type="ChEBI" id="CHEBI:74477"/>
        <dbReference type="EC" id="2.1.1.225"/>
    </reaction>
</comment>
<evidence type="ECO:0000259" key="14">
    <source>
        <dbReference type="PROSITE" id="PS51800"/>
    </source>
</evidence>
<reference evidence="16" key="1">
    <citation type="submission" date="2025-08" db="UniProtKB">
        <authorList>
            <consortium name="RefSeq"/>
        </authorList>
    </citation>
    <scope>IDENTIFICATION</scope>
    <source>
        <tissue evidence="16">Sperm</tissue>
    </source>
</reference>
<comment type="function">
    <text evidence="12">tRNA methylase which 2'-O-methylates cytidine(4) in tRNA(Pro) and tRNA(Gly)(GCC), and adenosine(4) in tRNA(His).</text>
</comment>
<dbReference type="Pfam" id="PF05206">
    <property type="entry name" value="TRM13"/>
    <property type="match status" value="1"/>
</dbReference>
<evidence type="ECO:0000256" key="2">
    <source>
        <dbReference type="ARBA" id="ARBA00022603"/>
    </source>
</evidence>
<comment type="similarity">
    <text evidence="1 12">Belongs to the methyltransferase TRM13 family.</text>
</comment>
<evidence type="ECO:0000256" key="10">
    <source>
        <dbReference type="ARBA" id="ARBA00048635"/>
    </source>
</evidence>
<evidence type="ECO:0000256" key="7">
    <source>
        <dbReference type="ARBA" id="ARBA00022771"/>
    </source>
</evidence>
<sequence length="480" mass="52164">MEVVAAAGGGDAGIQSPAPGCCAFFVARKRRYCKMSVAAGRALCGEHAACSGTGAPVANERRRIVCPLDSKHTVYEDVLEKHLKKCNAREKSKPAYYVRDINCGENDDLPSKEQVALSSLSAEEMSALISKVQGVFQGAEAVLELRVLSHPALQQELTDPSNGKSALKHLQQQASIVGHLSSLGLLGADRCYVEFGAGRGKLSHWVRRALPGATRGVSFLLVERCSTRFKVDGKHQEGDVDFRRLLIDIQHLHLGKVPQLQDKGTSVVAIGKHLCGAATDLALRCLMETLPRHGTRAAAPGLAACGEEAPGQAPCETGTGPTLGIAITLCCHHRCSWPAYVGKEYFCSQGLGPKEFDLIQRMSSWATCGWRRPTDQVPDNGNEDATREERASRQGGVEWHAEEEMEAIDHAAPCQAEDQISYGRSRAEREQLGRLCKRVLDEGRVRYLREWGLTARLQRYVEAGTTVENVLLTARSATAS</sequence>
<evidence type="ECO:0000256" key="13">
    <source>
        <dbReference type="SAM" id="MobiDB-lite"/>
    </source>
</evidence>
<dbReference type="InterPro" id="IPR022776">
    <property type="entry name" value="TRM13/UPF0224_CHHC_Znf_dom"/>
</dbReference>
<proteinExistence type="inferred from homology"/>
<keyword evidence="6 12" id="KW-0479">Metal-binding</keyword>
<dbReference type="Pfam" id="PF11722">
    <property type="entry name" value="zf-TRM13_CCCH"/>
    <property type="match status" value="1"/>
</dbReference>
<dbReference type="GO" id="GO:0030488">
    <property type="term" value="P:tRNA methylation"/>
    <property type="evidence" value="ECO:0007669"/>
    <property type="project" value="InterPro"/>
</dbReference>
<name>A0AAJ7TRN3_PETMA</name>
<protein>
    <recommendedName>
        <fullName evidence="12">tRNA:m(4)X modification enzyme TRM13</fullName>
        <ecNumber evidence="12">2.1.1.225</ecNumber>
    </recommendedName>
</protein>
<keyword evidence="5 12" id="KW-0819">tRNA processing</keyword>
<dbReference type="EC" id="2.1.1.225" evidence="12"/>
<dbReference type="GO" id="GO:0008270">
    <property type="term" value="F:zinc ion binding"/>
    <property type="evidence" value="ECO:0007669"/>
    <property type="project" value="UniProtKB-KW"/>
</dbReference>
<organism evidence="15 16">
    <name type="scientific">Petromyzon marinus</name>
    <name type="common">Sea lamprey</name>
    <dbReference type="NCBI Taxonomy" id="7757"/>
    <lineage>
        <taxon>Eukaryota</taxon>
        <taxon>Metazoa</taxon>
        <taxon>Chordata</taxon>
        <taxon>Craniata</taxon>
        <taxon>Vertebrata</taxon>
        <taxon>Cyclostomata</taxon>
        <taxon>Hyperoartia</taxon>
        <taxon>Petromyzontiformes</taxon>
        <taxon>Petromyzontidae</taxon>
        <taxon>Petromyzon</taxon>
    </lineage>
</organism>
<keyword evidence="3 12" id="KW-0808">Transferase</keyword>
<dbReference type="PROSITE" id="PS51800">
    <property type="entry name" value="ZF_CHHC_U11_48K"/>
    <property type="match status" value="1"/>
</dbReference>
<feature type="region of interest" description="Disordered" evidence="13">
    <location>
        <begin position="372"/>
        <end position="397"/>
    </location>
</feature>
<feature type="domain" description="CHHC U11-48K-type" evidence="14">
    <location>
        <begin position="63"/>
        <end position="90"/>
    </location>
</feature>
<dbReference type="GeneID" id="116948791"/>
<keyword evidence="7 12" id="KW-0863">Zinc-finger</keyword>
<gene>
    <name evidence="16" type="primary">TRMT13</name>
</gene>
<dbReference type="PANTHER" id="PTHR12998">
    <property type="entry name" value="TRNA:M(4)X MODIFICATION ENZYME TRM13 HOMOLOG"/>
    <property type="match status" value="1"/>
</dbReference>
<keyword evidence="4 12" id="KW-0949">S-adenosyl-L-methionine</keyword>
<dbReference type="InterPro" id="IPR039044">
    <property type="entry name" value="Trm13"/>
</dbReference>
<evidence type="ECO:0000256" key="12">
    <source>
        <dbReference type="RuleBase" id="RU367103"/>
    </source>
</evidence>
<evidence type="ECO:0000256" key="1">
    <source>
        <dbReference type="ARBA" id="ARBA00005265"/>
    </source>
</evidence>
<evidence type="ECO:0000256" key="8">
    <source>
        <dbReference type="ARBA" id="ARBA00022833"/>
    </source>
</evidence>
<dbReference type="RefSeq" id="XP_032821775.1">
    <property type="nucleotide sequence ID" value="XM_032965884.1"/>
</dbReference>
<evidence type="ECO:0000256" key="11">
    <source>
        <dbReference type="ARBA" id="ARBA00049393"/>
    </source>
</evidence>
<comment type="catalytic activity">
    <reaction evidence="9 12">
        <text>cytidine(4) in tRNA(Pro) + S-adenosyl-L-methionine = 2'-O-methylcytidine(4) in tRNA(Pro) + S-adenosyl-L-homocysteine + H(+)</text>
        <dbReference type="Rhea" id="RHEA:32767"/>
        <dbReference type="Rhea" id="RHEA-COMP:10397"/>
        <dbReference type="Rhea" id="RHEA-COMP:10398"/>
        <dbReference type="ChEBI" id="CHEBI:15378"/>
        <dbReference type="ChEBI" id="CHEBI:57856"/>
        <dbReference type="ChEBI" id="CHEBI:59789"/>
        <dbReference type="ChEBI" id="CHEBI:74495"/>
        <dbReference type="ChEBI" id="CHEBI:82748"/>
        <dbReference type="EC" id="2.1.1.225"/>
    </reaction>
</comment>
<comment type="catalytic activity">
    <reaction evidence="10 12">
        <text>cytidine(4) in tRNA(Gly)(GCC) + S-adenosyl-L-methionine = 2'-O-methylcytidine(4) in tRNA(Gly)(GCC) + S-adenosyl-L-homocysteine + H(+)</text>
        <dbReference type="Rhea" id="RHEA:43192"/>
        <dbReference type="Rhea" id="RHEA-COMP:10399"/>
        <dbReference type="Rhea" id="RHEA-COMP:10400"/>
        <dbReference type="ChEBI" id="CHEBI:15378"/>
        <dbReference type="ChEBI" id="CHEBI:57856"/>
        <dbReference type="ChEBI" id="CHEBI:59789"/>
        <dbReference type="ChEBI" id="CHEBI:74495"/>
        <dbReference type="ChEBI" id="CHEBI:82748"/>
        <dbReference type="EC" id="2.1.1.225"/>
    </reaction>
</comment>
<dbReference type="PANTHER" id="PTHR12998:SF0">
    <property type="entry name" value="TRNA:M(4)X MODIFICATION ENZYME TRM13 HOMOLOG"/>
    <property type="match status" value="1"/>
</dbReference>
<evidence type="ECO:0000313" key="15">
    <source>
        <dbReference type="Proteomes" id="UP001318040"/>
    </source>
</evidence>
<evidence type="ECO:0000256" key="6">
    <source>
        <dbReference type="ARBA" id="ARBA00022723"/>
    </source>
</evidence>
<dbReference type="GO" id="GO:0106050">
    <property type="term" value="F:tRNA 2'-O-methyltransferase activity"/>
    <property type="evidence" value="ECO:0007669"/>
    <property type="project" value="UniProtKB-UniRule"/>
</dbReference>
<dbReference type="CTD" id="54482"/>
<dbReference type="Pfam" id="PF05253">
    <property type="entry name" value="zf-U11-48K"/>
    <property type="match status" value="1"/>
</dbReference>
<dbReference type="Proteomes" id="UP001318040">
    <property type="component" value="Chromosome 35"/>
</dbReference>
<evidence type="ECO:0000313" key="16">
    <source>
        <dbReference type="RefSeq" id="XP_032821775.1"/>
    </source>
</evidence>
<dbReference type="AlphaFoldDB" id="A0AAJ7TRN3"/>
<dbReference type="InterPro" id="IPR007871">
    <property type="entry name" value="Methyltransferase_TRM13"/>
</dbReference>
<accession>A0AAJ7TRN3</accession>
<evidence type="ECO:0000256" key="3">
    <source>
        <dbReference type="ARBA" id="ARBA00022679"/>
    </source>
</evidence>
<dbReference type="InterPro" id="IPR021721">
    <property type="entry name" value="Znf_CCCH-type_TRM13"/>
</dbReference>
<evidence type="ECO:0000256" key="9">
    <source>
        <dbReference type="ARBA" id="ARBA00048165"/>
    </source>
</evidence>
<keyword evidence="2 12" id="KW-0489">Methyltransferase</keyword>
<evidence type="ECO:0000256" key="4">
    <source>
        <dbReference type="ARBA" id="ARBA00022691"/>
    </source>
</evidence>
<evidence type="ECO:0000256" key="5">
    <source>
        <dbReference type="ARBA" id="ARBA00022694"/>
    </source>
</evidence>